<organism evidence="1">
    <name type="scientific">Mytilinidion resinicola</name>
    <dbReference type="NCBI Taxonomy" id="574789"/>
    <lineage>
        <taxon>Eukaryota</taxon>
        <taxon>Fungi</taxon>
        <taxon>Dikarya</taxon>
        <taxon>Ascomycota</taxon>
        <taxon>Pezizomycotina</taxon>
        <taxon>Dothideomycetes</taxon>
        <taxon>Pleosporomycetidae</taxon>
        <taxon>Mytilinidiales</taxon>
        <taxon>Mytilinidiaceae</taxon>
        <taxon>Mytilinidion</taxon>
    </lineage>
</organism>
<proteinExistence type="predicted"/>
<protein>
    <submittedName>
        <fullName evidence="1 3">Uncharacterized protein</fullName>
    </submittedName>
</protein>
<evidence type="ECO:0000313" key="3">
    <source>
        <dbReference type="RefSeq" id="XP_033578637.1"/>
    </source>
</evidence>
<reference evidence="3" key="3">
    <citation type="submission" date="2025-04" db="UniProtKB">
        <authorList>
            <consortium name="RefSeq"/>
        </authorList>
    </citation>
    <scope>IDENTIFICATION</scope>
    <source>
        <strain evidence="3">CBS 304.34</strain>
    </source>
</reference>
<name>A0A6A6YTH2_9PEZI</name>
<evidence type="ECO:0000313" key="2">
    <source>
        <dbReference type="Proteomes" id="UP000504636"/>
    </source>
</evidence>
<accession>A0A6A6YTH2</accession>
<dbReference type="Proteomes" id="UP000504636">
    <property type="component" value="Unplaced"/>
</dbReference>
<dbReference type="EMBL" id="MU003698">
    <property type="protein sequence ID" value="KAF2811673.1"/>
    <property type="molecule type" value="Genomic_DNA"/>
</dbReference>
<reference evidence="1 3" key="1">
    <citation type="journal article" date="2020" name="Stud. Mycol.">
        <title>101 Dothideomycetes genomes: a test case for predicting lifestyles and emergence of pathogens.</title>
        <authorList>
            <person name="Haridas S."/>
            <person name="Albert R."/>
            <person name="Binder M."/>
            <person name="Bloem J."/>
            <person name="Labutti K."/>
            <person name="Salamov A."/>
            <person name="Andreopoulos B."/>
            <person name="Baker S."/>
            <person name="Barry K."/>
            <person name="Bills G."/>
            <person name="Bluhm B."/>
            <person name="Cannon C."/>
            <person name="Castanera R."/>
            <person name="Culley D."/>
            <person name="Daum C."/>
            <person name="Ezra D."/>
            <person name="Gonzalez J."/>
            <person name="Henrissat B."/>
            <person name="Kuo A."/>
            <person name="Liang C."/>
            <person name="Lipzen A."/>
            <person name="Lutzoni F."/>
            <person name="Magnuson J."/>
            <person name="Mondo S."/>
            <person name="Nolan M."/>
            <person name="Ohm R."/>
            <person name="Pangilinan J."/>
            <person name="Park H.-J."/>
            <person name="Ramirez L."/>
            <person name="Alfaro M."/>
            <person name="Sun H."/>
            <person name="Tritt A."/>
            <person name="Yoshinaga Y."/>
            <person name="Zwiers L.-H."/>
            <person name="Turgeon B."/>
            <person name="Goodwin S."/>
            <person name="Spatafora J."/>
            <person name="Crous P."/>
            <person name="Grigoriev I."/>
        </authorList>
    </citation>
    <scope>NUCLEOTIDE SEQUENCE</scope>
    <source>
        <strain evidence="1 3">CBS 304.34</strain>
    </source>
</reference>
<dbReference type="OrthoDB" id="10588349at2759"/>
<sequence>MPGSRYIGIMRFNDTHPETFEALERWIATHVVMRFEDNTSLPDGTTFRDLGTSSAPVIDELIHMRTTFFHLFKFAHTYGNLGLRRDVMISLQQLDILFSRHDKDISPFLEYAYPKLPHSCRLIQYLLWTAAAEFHRNPDHSSRQTQLFHYQTISKELHKDFMATLGTFQGKLLKEEFRVRLGCLRCVVAWELGEDDACRFHEHENNQERAQCVLYYAS</sequence>
<gene>
    <name evidence="1 3" type="ORF">BDZ99DRAFT_279109</name>
</gene>
<reference evidence="3" key="2">
    <citation type="submission" date="2020-04" db="EMBL/GenBank/DDBJ databases">
        <authorList>
            <consortium name="NCBI Genome Project"/>
        </authorList>
    </citation>
    <scope>NUCLEOTIDE SEQUENCE</scope>
    <source>
        <strain evidence="3">CBS 304.34</strain>
    </source>
</reference>
<dbReference type="GeneID" id="54454869"/>
<dbReference type="RefSeq" id="XP_033578637.1">
    <property type="nucleotide sequence ID" value="XM_033713976.1"/>
</dbReference>
<evidence type="ECO:0000313" key="1">
    <source>
        <dbReference type="EMBL" id="KAF2811673.1"/>
    </source>
</evidence>
<keyword evidence="2" id="KW-1185">Reference proteome</keyword>
<dbReference type="AlphaFoldDB" id="A0A6A6YTH2"/>